<sequence>MRLHEVRGRELTWFRSASSDGGDSAASEGSSFGHFPFFFFLPSWMLFSLLVRSRPQCGETEAADRVLESGARRTETNTEVLHLVCAAGDAAGFALQPSWGMYWNSSWHLEETAGASLDDINLPLATTVIK</sequence>
<comment type="caution">
    <text evidence="1">The sequence shown here is derived from an EMBL/GenBank/DDBJ whole genome shotgun (WGS) entry which is preliminary data.</text>
</comment>
<proteinExistence type="predicted"/>
<evidence type="ECO:0000313" key="2">
    <source>
        <dbReference type="Proteomes" id="UP001066276"/>
    </source>
</evidence>
<keyword evidence="2" id="KW-1185">Reference proteome</keyword>
<reference evidence="1" key="1">
    <citation type="journal article" date="2022" name="bioRxiv">
        <title>Sequencing and chromosome-scale assembly of the giantPleurodeles waltlgenome.</title>
        <authorList>
            <person name="Brown T."/>
            <person name="Elewa A."/>
            <person name="Iarovenko S."/>
            <person name="Subramanian E."/>
            <person name="Araus A.J."/>
            <person name="Petzold A."/>
            <person name="Susuki M."/>
            <person name="Suzuki K.-i.T."/>
            <person name="Hayashi T."/>
            <person name="Toyoda A."/>
            <person name="Oliveira C."/>
            <person name="Osipova E."/>
            <person name="Leigh N.D."/>
            <person name="Simon A."/>
            <person name="Yun M.H."/>
        </authorList>
    </citation>
    <scope>NUCLEOTIDE SEQUENCE</scope>
    <source>
        <strain evidence="1">20211129_DDA</strain>
        <tissue evidence="1">Liver</tissue>
    </source>
</reference>
<organism evidence="1 2">
    <name type="scientific">Pleurodeles waltl</name>
    <name type="common">Iberian ribbed newt</name>
    <dbReference type="NCBI Taxonomy" id="8319"/>
    <lineage>
        <taxon>Eukaryota</taxon>
        <taxon>Metazoa</taxon>
        <taxon>Chordata</taxon>
        <taxon>Craniata</taxon>
        <taxon>Vertebrata</taxon>
        <taxon>Euteleostomi</taxon>
        <taxon>Amphibia</taxon>
        <taxon>Batrachia</taxon>
        <taxon>Caudata</taxon>
        <taxon>Salamandroidea</taxon>
        <taxon>Salamandridae</taxon>
        <taxon>Pleurodelinae</taxon>
        <taxon>Pleurodeles</taxon>
    </lineage>
</organism>
<name>A0AAV7NMS2_PLEWA</name>
<gene>
    <name evidence="1" type="ORF">NDU88_003860</name>
</gene>
<protein>
    <submittedName>
        <fullName evidence="1">Uncharacterized protein</fullName>
    </submittedName>
</protein>
<accession>A0AAV7NMS2</accession>
<evidence type="ECO:0000313" key="1">
    <source>
        <dbReference type="EMBL" id="KAJ1115638.1"/>
    </source>
</evidence>
<dbReference type="EMBL" id="JANPWB010000012">
    <property type="protein sequence ID" value="KAJ1115638.1"/>
    <property type="molecule type" value="Genomic_DNA"/>
</dbReference>
<dbReference type="Proteomes" id="UP001066276">
    <property type="component" value="Chromosome 8"/>
</dbReference>
<dbReference type="AlphaFoldDB" id="A0AAV7NMS2"/>